<dbReference type="EMBL" id="CAJOBO010000088">
    <property type="protein sequence ID" value="CAF4125010.1"/>
    <property type="molecule type" value="Genomic_DNA"/>
</dbReference>
<keyword evidence="2" id="KW-0472">Membrane</keyword>
<dbReference type="AlphaFoldDB" id="A0A818LYT2"/>
<evidence type="ECO:0000313" key="7">
    <source>
        <dbReference type="Proteomes" id="UP000663833"/>
    </source>
</evidence>
<dbReference type="Proteomes" id="UP000663862">
    <property type="component" value="Unassembled WGS sequence"/>
</dbReference>
<dbReference type="EMBL" id="CAJNYU010000651">
    <property type="protein sequence ID" value="CAF3379694.1"/>
    <property type="molecule type" value="Genomic_DNA"/>
</dbReference>
<dbReference type="Proteomes" id="UP000663833">
    <property type="component" value="Unassembled WGS sequence"/>
</dbReference>
<accession>A0A818LYT2</accession>
<dbReference type="InterPro" id="IPR040350">
    <property type="entry name" value="TMEM272"/>
</dbReference>
<keyword evidence="2" id="KW-1133">Transmembrane helix</keyword>
<dbReference type="EMBL" id="CAJOBQ010000819">
    <property type="protein sequence ID" value="CAF4421837.1"/>
    <property type="molecule type" value="Genomic_DNA"/>
</dbReference>
<feature type="transmembrane region" description="Helical" evidence="2">
    <location>
        <begin position="85"/>
        <end position="109"/>
    </location>
</feature>
<feature type="region of interest" description="Disordered" evidence="1">
    <location>
        <begin position="208"/>
        <end position="233"/>
    </location>
</feature>
<feature type="region of interest" description="Disordered" evidence="1">
    <location>
        <begin position="1"/>
        <end position="23"/>
    </location>
</feature>
<comment type="caution">
    <text evidence="4">The sequence shown here is derived from an EMBL/GenBank/DDBJ whole genome shotgun (WGS) entry which is preliminary data.</text>
</comment>
<name>A0A818LYT2_9BILA</name>
<sequence length="233" mass="26200">MAAKSKKAAYKDPSDENADYLEPLPCERETVVSNRKKSSEKSSRKPSVGFFGSAYLLISLLLFAGVPLSQFVIGFIYIGQCTIRPFIFIYMILSGAFGIAFVVVGLIIYMQTNKEAPIMPYGGSRSNQMILKVLFPIFLILFLCVIGWFIAGQVIVFEVKTTVELFDPVLPEYCHGNLYKPAYILIFVDYLIILFVIIINIVGCMLSSDKGEEKKPKPKPKPKPKRPMHPTRK</sequence>
<dbReference type="EMBL" id="CAJNYD010004231">
    <property type="protein sequence ID" value="CAF3582354.1"/>
    <property type="molecule type" value="Genomic_DNA"/>
</dbReference>
<dbReference type="Proteomes" id="UP000663869">
    <property type="component" value="Unassembled WGS sequence"/>
</dbReference>
<evidence type="ECO:0000256" key="2">
    <source>
        <dbReference type="SAM" id="Phobius"/>
    </source>
</evidence>
<proteinExistence type="predicted"/>
<evidence type="ECO:0000313" key="4">
    <source>
        <dbReference type="EMBL" id="CAF3582354.1"/>
    </source>
</evidence>
<keyword evidence="2" id="KW-0812">Transmembrane</keyword>
<dbReference type="PANTHER" id="PTHR33444">
    <property type="entry name" value="SI:DKEY-19B23.12-RELATED"/>
    <property type="match status" value="1"/>
</dbReference>
<feature type="transmembrane region" description="Helical" evidence="2">
    <location>
        <begin position="54"/>
        <end position="79"/>
    </location>
</feature>
<dbReference type="PANTHER" id="PTHR33444:SF2">
    <property type="entry name" value="MARVEL DOMAIN-CONTAINING PROTEIN"/>
    <property type="match status" value="1"/>
</dbReference>
<feature type="transmembrane region" description="Helical" evidence="2">
    <location>
        <begin position="182"/>
        <end position="206"/>
    </location>
</feature>
<evidence type="ECO:0000313" key="3">
    <source>
        <dbReference type="EMBL" id="CAF3379694.1"/>
    </source>
</evidence>
<evidence type="ECO:0000313" key="6">
    <source>
        <dbReference type="EMBL" id="CAF4421837.1"/>
    </source>
</evidence>
<protein>
    <submittedName>
        <fullName evidence="4">Uncharacterized protein</fullName>
    </submittedName>
</protein>
<reference evidence="4" key="1">
    <citation type="submission" date="2021-02" db="EMBL/GenBank/DDBJ databases">
        <authorList>
            <person name="Nowell W R."/>
        </authorList>
    </citation>
    <scope>NUCLEOTIDE SEQUENCE</scope>
</reference>
<organism evidence="4 7">
    <name type="scientific">Rotaria socialis</name>
    <dbReference type="NCBI Taxonomy" id="392032"/>
    <lineage>
        <taxon>Eukaryota</taxon>
        <taxon>Metazoa</taxon>
        <taxon>Spiralia</taxon>
        <taxon>Gnathifera</taxon>
        <taxon>Rotifera</taxon>
        <taxon>Eurotatoria</taxon>
        <taxon>Bdelloidea</taxon>
        <taxon>Philodinida</taxon>
        <taxon>Philodinidae</taxon>
        <taxon>Rotaria</taxon>
    </lineage>
</organism>
<gene>
    <name evidence="3" type="ORF">FME351_LOCUS7123</name>
    <name evidence="5" type="ORF">HFQ381_LOCUS2641</name>
    <name evidence="4" type="ORF">LUA448_LOCUS29516</name>
    <name evidence="6" type="ORF">TSG867_LOCUS14594</name>
</gene>
<feature type="transmembrane region" description="Helical" evidence="2">
    <location>
        <begin position="130"/>
        <end position="151"/>
    </location>
</feature>
<evidence type="ECO:0000313" key="5">
    <source>
        <dbReference type="EMBL" id="CAF4125010.1"/>
    </source>
</evidence>
<dbReference type="Proteomes" id="UP000663851">
    <property type="component" value="Unassembled WGS sequence"/>
</dbReference>
<evidence type="ECO:0000256" key="1">
    <source>
        <dbReference type="SAM" id="MobiDB-lite"/>
    </source>
</evidence>
<feature type="compositionally biased region" description="Basic residues" evidence="1">
    <location>
        <begin position="216"/>
        <end position="233"/>
    </location>
</feature>